<sequence>MKELDRPVTLHTDGSGWNKKAKQVSITAFDLFGAWDDEDGNEANCGDFKVFFETQKGKLGTWDVEKHGLIYNDNRFLKELKAFVTKLMGSAAANDIDYSESGMQGDEFVSLDAGKDFIKAYQKWEAGEAASKTTGT</sequence>
<dbReference type="AlphaFoldDB" id="A0A0G4ET91"/>
<proteinExistence type="predicted"/>
<evidence type="ECO:0000313" key="1">
    <source>
        <dbReference type="EMBL" id="CEM01813.1"/>
    </source>
</evidence>
<organism evidence="1 2">
    <name type="scientific">Vitrella brassicaformis (strain CCMP3155)</name>
    <dbReference type="NCBI Taxonomy" id="1169540"/>
    <lineage>
        <taxon>Eukaryota</taxon>
        <taxon>Sar</taxon>
        <taxon>Alveolata</taxon>
        <taxon>Colpodellida</taxon>
        <taxon>Vitrellaceae</taxon>
        <taxon>Vitrella</taxon>
    </lineage>
</organism>
<dbReference type="EMBL" id="CDMY01000311">
    <property type="protein sequence ID" value="CEM01813.1"/>
    <property type="molecule type" value="Genomic_DNA"/>
</dbReference>
<dbReference type="Proteomes" id="UP000041254">
    <property type="component" value="Unassembled WGS sequence"/>
</dbReference>
<evidence type="ECO:0000313" key="2">
    <source>
        <dbReference type="Proteomes" id="UP000041254"/>
    </source>
</evidence>
<gene>
    <name evidence="1" type="ORF">Vbra_13279</name>
</gene>
<reference evidence="1 2" key="1">
    <citation type="submission" date="2014-11" db="EMBL/GenBank/DDBJ databases">
        <authorList>
            <person name="Zhu J."/>
            <person name="Qi W."/>
            <person name="Song R."/>
        </authorList>
    </citation>
    <scope>NUCLEOTIDE SEQUENCE [LARGE SCALE GENOMIC DNA]</scope>
</reference>
<dbReference type="VEuPathDB" id="CryptoDB:Vbra_13279"/>
<name>A0A0G4ET91_VITBC</name>
<protein>
    <submittedName>
        <fullName evidence="1">Uncharacterized protein</fullName>
    </submittedName>
</protein>
<dbReference type="InParanoid" id="A0A0G4ET91"/>
<keyword evidence="2" id="KW-1185">Reference proteome</keyword>
<accession>A0A0G4ET91</accession>